<name>A0A1E5E1Q2_9VIBR</name>
<dbReference type="EMBL" id="AJYK02000066">
    <property type="protein sequence ID" value="OEF25166.1"/>
    <property type="molecule type" value="Genomic_DNA"/>
</dbReference>
<reference evidence="2 3" key="1">
    <citation type="journal article" date="2012" name="Science">
        <title>Ecological populations of bacteria act as socially cohesive units of antibiotic production and resistance.</title>
        <authorList>
            <person name="Cordero O.X."/>
            <person name="Wildschutte H."/>
            <person name="Kirkup B."/>
            <person name="Proehl S."/>
            <person name="Ngo L."/>
            <person name="Hussain F."/>
            <person name="Le Roux F."/>
            <person name="Mincer T."/>
            <person name="Polz M.F."/>
        </authorList>
    </citation>
    <scope>NUCLEOTIDE SEQUENCE [LARGE SCALE GENOMIC DNA]</scope>
    <source>
        <strain evidence="2 3">1S-45</strain>
    </source>
</reference>
<evidence type="ECO:0008006" key="4">
    <source>
        <dbReference type="Google" id="ProtNLM"/>
    </source>
</evidence>
<dbReference type="AlphaFoldDB" id="A0A1E5E1Q2"/>
<dbReference type="STRING" id="1188252.A1QC_09535"/>
<comment type="caution">
    <text evidence="2">The sequence shown here is derived from an EMBL/GenBank/DDBJ whole genome shotgun (WGS) entry which is preliminary data.</text>
</comment>
<evidence type="ECO:0000313" key="3">
    <source>
        <dbReference type="Proteomes" id="UP000094070"/>
    </source>
</evidence>
<evidence type="ECO:0000313" key="2">
    <source>
        <dbReference type="EMBL" id="OEF25166.1"/>
    </source>
</evidence>
<keyword evidence="3" id="KW-1185">Reference proteome</keyword>
<dbReference type="NCBIfam" id="TIGR04219">
    <property type="entry name" value="OMP_w_GlyGly"/>
    <property type="match status" value="1"/>
</dbReference>
<organism evidence="2 3">
    <name type="scientific">Vibrio rumoiensis 1S-45</name>
    <dbReference type="NCBI Taxonomy" id="1188252"/>
    <lineage>
        <taxon>Bacteria</taxon>
        <taxon>Pseudomonadati</taxon>
        <taxon>Pseudomonadota</taxon>
        <taxon>Gammaproteobacteria</taxon>
        <taxon>Vibrionales</taxon>
        <taxon>Vibrionaceae</taxon>
        <taxon>Vibrio</taxon>
    </lineage>
</organism>
<feature type="signal peptide" evidence="1">
    <location>
        <begin position="1"/>
        <end position="22"/>
    </location>
</feature>
<accession>A0A1E5E1Q2</accession>
<dbReference type="OrthoDB" id="6708408at2"/>
<sequence>MKKSIWFAVTLGGVLTTAAVQAENTWNTKVGMDYWWATNKVDEVKYQGDDPISAYVDFSHSLPYIPNFKLRYTQIDNSAISFNNIDYIAYYPALHTDSVAFNIGISASQFQSGEYRQDGIGSSQSFNEVAWALYADGRLIVPGTQFSLIGDMQFGGTGDNSTADVMVGLDYVFKLDTVDLSLRGGYRVMDYSFDYFTGEPVEVREQGFFTGVELNF</sequence>
<evidence type="ECO:0000256" key="1">
    <source>
        <dbReference type="SAM" id="SignalP"/>
    </source>
</evidence>
<keyword evidence="1" id="KW-0732">Signal</keyword>
<dbReference type="Proteomes" id="UP000094070">
    <property type="component" value="Unassembled WGS sequence"/>
</dbReference>
<feature type="chain" id="PRO_5009174726" description="Fe3+-hydroxamate ABC transporter substrate-binding protein" evidence="1">
    <location>
        <begin position="23"/>
        <end position="216"/>
    </location>
</feature>
<protein>
    <recommendedName>
        <fullName evidence="4">Fe3+-hydroxamate ABC transporter substrate-binding protein</fullName>
    </recommendedName>
</protein>
<dbReference type="eggNOG" id="COG3637">
    <property type="taxonomic scope" value="Bacteria"/>
</dbReference>
<dbReference type="InterPro" id="IPR026387">
    <property type="entry name" value="OMP_w_GlyGly"/>
</dbReference>
<gene>
    <name evidence="2" type="ORF">A1QC_09535</name>
</gene>
<proteinExistence type="predicted"/>
<dbReference type="RefSeq" id="WP_017023912.1">
    <property type="nucleotide sequence ID" value="NZ_AJYK02000066.1"/>
</dbReference>